<dbReference type="Proteomes" id="UP000799118">
    <property type="component" value="Unassembled WGS sequence"/>
</dbReference>
<keyword evidence="2" id="KW-1185">Reference proteome</keyword>
<gene>
    <name evidence="1" type="ORF">BT96DRAFT_400888</name>
</gene>
<proteinExistence type="predicted"/>
<name>A0A6A4GWJ3_9AGAR</name>
<dbReference type="EMBL" id="ML769698">
    <property type="protein sequence ID" value="KAE9389415.1"/>
    <property type="molecule type" value="Genomic_DNA"/>
</dbReference>
<accession>A0A6A4GWJ3</accession>
<sequence>MTENLVLEWLIESLHILGSVPKHVSSETVGSSYCFGPPTSSGGTMTFPSNQSDIAGRFVLFNVFLLSPSHYMYSNFRFSSLSSCMED</sequence>
<organism evidence="1 2">
    <name type="scientific">Gymnopus androsaceus JB14</name>
    <dbReference type="NCBI Taxonomy" id="1447944"/>
    <lineage>
        <taxon>Eukaryota</taxon>
        <taxon>Fungi</taxon>
        <taxon>Dikarya</taxon>
        <taxon>Basidiomycota</taxon>
        <taxon>Agaricomycotina</taxon>
        <taxon>Agaricomycetes</taxon>
        <taxon>Agaricomycetidae</taxon>
        <taxon>Agaricales</taxon>
        <taxon>Marasmiineae</taxon>
        <taxon>Omphalotaceae</taxon>
        <taxon>Gymnopus</taxon>
    </lineage>
</organism>
<reference evidence="1" key="1">
    <citation type="journal article" date="2019" name="Environ. Microbiol.">
        <title>Fungal ecological strategies reflected in gene transcription - a case study of two litter decomposers.</title>
        <authorList>
            <person name="Barbi F."/>
            <person name="Kohler A."/>
            <person name="Barry K."/>
            <person name="Baskaran P."/>
            <person name="Daum C."/>
            <person name="Fauchery L."/>
            <person name="Ihrmark K."/>
            <person name="Kuo A."/>
            <person name="LaButti K."/>
            <person name="Lipzen A."/>
            <person name="Morin E."/>
            <person name="Grigoriev I.V."/>
            <person name="Henrissat B."/>
            <person name="Lindahl B."/>
            <person name="Martin F."/>
        </authorList>
    </citation>
    <scope>NUCLEOTIDE SEQUENCE</scope>
    <source>
        <strain evidence="1">JB14</strain>
    </source>
</reference>
<evidence type="ECO:0000313" key="1">
    <source>
        <dbReference type="EMBL" id="KAE9389415.1"/>
    </source>
</evidence>
<dbReference type="AlphaFoldDB" id="A0A6A4GWJ3"/>
<protein>
    <submittedName>
        <fullName evidence="1">Uncharacterized protein</fullName>
    </submittedName>
</protein>
<evidence type="ECO:0000313" key="2">
    <source>
        <dbReference type="Proteomes" id="UP000799118"/>
    </source>
</evidence>